<evidence type="ECO:0000313" key="3">
    <source>
        <dbReference type="Proteomes" id="UP000716291"/>
    </source>
</evidence>
<name>A0A9P6X3X0_RHIOR</name>
<dbReference type="EMBL" id="JAANQT010001546">
    <property type="protein sequence ID" value="KAG1304741.1"/>
    <property type="molecule type" value="Genomic_DNA"/>
</dbReference>
<reference evidence="2" key="1">
    <citation type="journal article" date="2020" name="Microb. Genom.">
        <title>Genetic diversity of clinical and environmental Mucorales isolates obtained from an investigation of mucormycosis cases among solid organ transplant recipients.</title>
        <authorList>
            <person name="Nguyen M.H."/>
            <person name="Kaul D."/>
            <person name="Muto C."/>
            <person name="Cheng S.J."/>
            <person name="Richter R.A."/>
            <person name="Bruno V.M."/>
            <person name="Liu G."/>
            <person name="Beyhan S."/>
            <person name="Sundermann A.J."/>
            <person name="Mounaud S."/>
            <person name="Pasculle A.W."/>
            <person name="Nierman W.C."/>
            <person name="Driscoll E."/>
            <person name="Cumbie R."/>
            <person name="Clancy C.J."/>
            <person name="Dupont C.L."/>
        </authorList>
    </citation>
    <scope>NUCLEOTIDE SEQUENCE</scope>
    <source>
        <strain evidence="2">GL11</strain>
    </source>
</reference>
<gene>
    <name evidence="2" type="ORF">G6F64_008947</name>
</gene>
<evidence type="ECO:0000256" key="1">
    <source>
        <dbReference type="SAM" id="MobiDB-lite"/>
    </source>
</evidence>
<feature type="compositionally biased region" description="Polar residues" evidence="1">
    <location>
        <begin position="252"/>
        <end position="278"/>
    </location>
</feature>
<evidence type="ECO:0000313" key="2">
    <source>
        <dbReference type="EMBL" id="KAG1304741.1"/>
    </source>
</evidence>
<protein>
    <submittedName>
        <fullName evidence="2">Uncharacterized protein</fullName>
    </submittedName>
</protein>
<proteinExistence type="predicted"/>
<accession>A0A9P6X3X0</accession>
<comment type="caution">
    <text evidence="2">The sequence shown here is derived from an EMBL/GenBank/DDBJ whole genome shotgun (WGS) entry which is preliminary data.</text>
</comment>
<organism evidence="2 3">
    <name type="scientific">Rhizopus oryzae</name>
    <name type="common">Mucormycosis agent</name>
    <name type="synonym">Rhizopus arrhizus var. delemar</name>
    <dbReference type="NCBI Taxonomy" id="64495"/>
    <lineage>
        <taxon>Eukaryota</taxon>
        <taxon>Fungi</taxon>
        <taxon>Fungi incertae sedis</taxon>
        <taxon>Mucoromycota</taxon>
        <taxon>Mucoromycotina</taxon>
        <taxon>Mucoromycetes</taxon>
        <taxon>Mucorales</taxon>
        <taxon>Mucorineae</taxon>
        <taxon>Rhizopodaceae</taxon>
        <taxon>Rhizopus</taxon>
    </lineage>
</organism>
<feature type="region of interest" description="Disordered" evidence="1">
    <location>
        <begin position="238"/>
        <end position="302"/>
    </location>
</feature>
<dbReference type="AlphaFoldDB" id="A0A9P6X3X0"/>
<keyword evidence="3" id="KW-1185">Reference proteome</keyword>
<dbReference type="Proteomes" id="UP000716291">
    <property type="component" value="Unassembled WGS sequence"/>
</dbReference>
<sequence length="302" mass="32881">MVLLPNITKPVLSFNIIVSGTYIIFMKIQLNPFQDTLINYSFDLHTTAPNTAQPVIVETTYWGVSQSPGSIFFDITSRCKSDCDLYKLAFYQLKDYVCLVVHKSGPNCYLELNVDIEECHILVCKDELRFDNGLVVVRPGSVIKRVTLQCLPWLRSQQLLEGLRGTLGNYGGVRYVGIATDSDTGAFFGSGKVNPTSSTLLGITPPIAESNADITGSTTMASDFPLMEVLSNTLSVSDDDESSDLFNAPTGLPTNPSANLIHSTDQRSLGSTNHSTYASPVKETEDSGSSTLSKDMILTDLP</sequence>